<organism evidence="1">
    <name type="scientific">uncultured Solirubrobacteraceae bacterium</name>
    <dbReference type="NCBI Taxonomy" id="1162706"/>
    <lineage>
        <taxon>Bacteria</taxon>
        <taxon>Bacillati</taxon>
        <taxon>Actinomycetota</taxon>
        <taxon>Thermoleophilia</taxon>
        <taxon>Solirubrobacterales</taxon>
        <taxon>Solirubrobacteraceae</taxon>
        <taxon>environmental samples</taxon>
    </lineage>
</organism>
<gene>
    <name evidence="1" type="ORF">AVDCRST_MAG30-1936</name>
</gene>
<dbReference type="EMBL" id="CADCVS010000257">
    <property type="protein sequence ID" value="CAA9501378.1"/>
    <property type="molecule type" value="Genomic_DNA"/>
</dbReference>
<feature type="non-terminal residue" evidence="1">
    <location>
        <position position="1"/>
    </location>
</feature>
<protein>
    <submittedName>
        <fullName evidence="1">Uncharacterized protein</fullName>
    </submittedName>
</protein>
<feature type="non-terminal residue" evidence="1">
    <location>
        <position position="43"/>
    </location>
</feature>
<proteinExistence type="predicted"/>
<accession>A0A6J4SKX0</accession>
<sequence length="43" mass="4859">AVWCAGRAWSPDGERPGTCRWRQWLDVRRGRRSPPPSPAAVDV</sequence>
<evidence type="ECO:0000313" key="1">
    <source>
        <dbReference type="EMBL" id="CAA9501378.1"/>
    </source>
</evidence>
<dbReference type="AlphaFoldDB" id="A0A6J4SKX0"/>
<reference evidence="1" key="1">
    <citation type="submission" date="2020-02" db="EMBL/GenBank/DDBJ databases">
        <authorList>
            <person name="Meier V. D."/>
        </authorList>
    </citation>
    <scope>NUCLEOTIDE SEQUENCE</scope>
    <source>
        <strain evidence="1">AVDCRST_MAG30</strain>
    </source>
</reference>
<name>A0A6J4SKX0_9ACTN</name>